<comment type="subcellular location">
    <subcellularLocation>
        <location evidence="1">Cell membrane</location>
        <topology evidence="1">Multi-pass membrane protein</topology>
    </subcellularLocation>
</comment>
<dbReference type="GO" id="GO:0005283">
    <property type="term" value="F:amino acid:sodium symporter activity"/>
    <property type="evidence" value="ECO:0007669"/>
    <property type="project" value="InterPro"/>
</dbReference>
<evidence type="ECO:0008006" key="9">
    <source>
        <dbReference type="Google" id="ProtNLM"/>
    </source>
</evidence>
<feature type="transmembrane region" description="Helical" evidence="7">
    <location>
        <begin position="38"/>
        <end position="58"/>
    </location>
</feature>
<dbReference type="InterPro" id="IPR001463">
    <property type="entry name" value="Na/Ala_symport"/>
</dbReference>
<dbReference type="NCBIfam" id="TIGR00835">
    <property type="entry name" value="agcS"/>
    <property type="match status" value="1"/>
</dbReference>
<evidence type="ECO:0000256" key="4">
    <source>
        <dbReference type="ARBA" id="ARBA00022692"/>
    </source>
</evidence>
<evidence type="ECO:0000256" key="7">
    <source>
        <dbReference type="SAM" id="Phobius"/>
    </source>
</evidence>
<feature type="transmembrane region" description="Helical" evidence="7">
    <location>
        <begin position="345"/>
        <end position="371"/>
    </location>
</feature>
<keyword evidence="3" id="KW-1003">Cell membrane</keyword>
<keyword evidence="2" id="KW-0813">Transport</keyword>
<feature type="non-terminal residue" evidence="8">
    <location>
        <position position="468"/>
    </location>
</feature>
<feature type="transmembrane region" description="Helical" evidence="7">
    <location>
        <begin position="169"/>
        <end position="189"/>
    </location>
</feature>
<dbReference type="AlphaFoldDB" id="A0A382AG30"/>
<evidence type="ECO:0000313" key="8">
    <source>
        <dbReference type="EMBL" id="SVB00468.1"/>
    </source>
</evidence>
<dbReference type="GO" id="GO:0005886">
    <property type="term" value="C:plasma membrane"/>
    <property type="evidence" value="ECO:0007669"/>
    <property type="project" value="UniProtKB-SubCell"/>
</dbReference>
<dbReference type="Pfam" id="PF01235">
    <property type="entry name" value="Na_Ala_symp"/>
    <property type="match status" value="1"/>
</dbReference>
<name>A0A382AG30_9ZZZZ</name>
<reference evidence="8" key="1">
    <citation type="submission" date="2018-05" db="EMBL/GenBank/DDBJ databases">
        <authorList>
            <person name="Lanie J.A."/>
            <person name="Ng W.-L."/>
            <person name="Kazmierczak K.M."/>
            <person name="Andrzejewski T.M."/>
            <person name="Davidsen T.M."/>
            <person name="Wayne K.J."/>
            <person name="Tettelin H."/>
            <person name="Glass J.I."/>
            <person name="Rusch D."/>
            <person name="Podicherti R."/>
            <person name="Tsui H.-C.T."/>
            <person name="Winkler M.E."/>
        </authorList>
    </citation>
    <scope>NUCLEOTIDE SEQUENCE</scope>
</reference>
<evidence type="ECO:0000256" key="3">
    <source>
        <dbReference type="ARBA" id="ARBA00022475"/>
    </source>
</evidence>
<feature type="transmembrane region" description="Helical" evidence="7">
    <location>
        <begin position="256"/>
        <end position="275"/>
    </location>
</feature>
<feature type="transmembrane region" description="Helical" evidence="7">
    <location>
        <begin position="117"/>
        <end position="134"/>
    </location>
</feature>
<feature type="transmembrane region" description="Helical" evidence="7">
    <location>
        <begin position="7"/>
        <end position="32"/>
    </location>
</feature>
<dbReference type="PROSITE" id="PS00873">
    <property type="entry name" value="NA_ALANINE_SYMP"/>
    <property type="match status" value="1"/>
</dbReference>
<keyword evidence="6 7" id="KW-0472">Membrane</keyword>
<protein>
    <recommendedName>
        <fullName evidence="9">Sodium:alanine symporter family protein</fullName>
    </recommendedName>
</protein>
<feature type="transmembrane region" description="Helical" evidence="7">
    <location>
        <begin position="295"/>
        <end position="313"/>
    </location>
</feature>
<keyword evidence="4 7" id="KW-0812">Transmembrane</keyword>
<feature type="transmembrane region" description="Helical" evidence="7">
    <location>
        <begin position="89"/>
        <end position="111"/>
    </location>
</feature>
<keyword evidence="5 7" id="KW-1133">Transmembrane helix</keyword>
<dbReference type="PANTHER" id="PTHR30330:SF3">
    <property type="entry name" value="TRANSCRIPTIONAL REGULATOR, LRP FAMILY"/>
    <property type="match status" value="1"/>
</dbReference>
<evidence type="ECO:0000256" key="5">
    <source>
        <dbReference type="ARBA" id="ARBA00022989"/>
    </source>
</evidence>
<dbReference type="PANTHER" id="PTHR30330">
    <property type="entry name" value="AGSS FAMILY TRANSPORTER, SODIUM-ALANINE"/>
    <property type="match status" value="1"/>
</dbReference>
<evidence type="ECO:0000256" key="1">
    <source>
        <dbReference type="ARBA" id="ARBA00004651"/>
    </source>
</evidence>
<evidence type="ECO:0000256" key="6">
    <source>
        <dbReference type="ARBA" id="ARBA00023136"/>
    </source>
</evidence>
<feature type="transmembrane region" description="Helical" evidence="7">
    <location>
        <begin position="222"/>
        <end position="244"/>
    </location>
</feature>
<evidence type="ECO:0000256" key="2">
    <source>
        <dbReference type="ARBA" id="ARBA00022448"/>
    </source>
</evidence>
<dbReference type="PRINTS" id="PR00175">
    <property type="entry name" value="NAALASMPORT"/>
</dbReference>
<gene>
    <name evidence="8" type="ORF">METZ01_LOCUS153322</name>
</gene>
<accession>A0A382AG30</accession>
<dbReference type="EMBL" id="UINC01025247">
    <property type="protein sequence ID" value="SVB00468.1"/>
    <property type="molecule type" value="Genomic_DNA"/>
</dbReference>
<proteinExistence type="predicted"/>
<feature type="transmembrane region" description="Helical" evidence="7">
    <location>
        <begin position="427"/>
        <end position="446"/>
    </location>
</feature>
<organism evidence="8">
    <name type="scientific">marine metagenome</name>
    <dbReference type="NCBI Taxonomy" id="408172"/>
    <lineage>
        <taxon>unclassified sequences</taxon>
        <taxon>metagenomes</taxon>
        <taxon>ecological metagenomes</taxon>
    </lineage>
</organism>
<sequence>MKRSTTGFIVFGVILLLLVVFGVSFFEAIWSFPTFSPIPLMVIALVGTGIFVTFWLGFPQIKHLKHGIKVTSGKYDNPNDEGDLNHFRALTTALSATVGIGNIAGVATALYYGGPGALFWMWITAFFGTTLKYAECSLSLKYREMDKDGFTAGGPMYTIENGLGVNWRWLAGAFAAFAIICSFATGNAIQSFTVSDQLYSEMSQIVGANHFLTIKHELWSGFFVSINQVISGLIMAGAVSLVIIGGIRRIGYVTGYLAPIMAIIYVAGAVLVLIYNVDKIASSIGLVFSMAFNPPATIAGTGGGILMTMLWGIKRGLYSNEAGQGSAAIAHSTAKTKYPIREGAVAMLGPFIDTILICSLTGLVIISTGAWKHTEFFVKMTAHSTEELKQALDLGFYNGKELLNSSRLTSFAFKEGLSWIFNYGDKIVTLSVLLFALSTAISWSFYGDRSAAYLFGNKAVTPYRWIYV</sequence>